<organism evidence="1 2">
    <name type="scientific">Vitis vinifera</name>
    <name type="common">Grape</name>
    <dbReference type="NCBI Taxonomy" id="29760"/>
    <lineage>
        <taxon>Eukaryota</taxon>
        <taxon>Viridiplantae</taxon>
        <taxon>Streptophyta</taxon>
        <taxon>Embryophyta</taxon>
        <taxon>Tracheophyta</taxon>
        <taxon>Spermatophyta</taxon>
        <taxon>Magnoliopsida</taxon>
        <taxon>eudicotyledons</taxon>
        <taxon>Gunneridae</taxon>
        <taxon>Pentapetalae</taxon>
        <taxon>rosids</taxon>
        <taxon>Vitales</taxon>
        <taxon>Vitaceae</taxon>
        <taxon>Viteae</taxon>
        <taxon>Vitis</taxon>
    </lineage>
</organism>
<evidence type="ECO:0008006" key="3">
    <source>
        <dbReference type="Google" id="ProtNLM"/>
    </source>
</evidence>
<name>A0ABY9BFA4_VITVI</name>
<dbReference type="InterPro" id="IPR036282">
    <property type="entry name" value="Glutathione-S-Trfase_C_sf"/>
</dbReference>
<gene>
    <name evidence="1" type="ORF">VitviT2T_000854</name>
</gene>
<evidence type="ECO:0000313" key="2">
    <source>
        <dbReference type="Proteomes" id="UP001227230"/>
    </source>
</evidence>
<dbReference type="Proteomes" id="UP001227230">
    <property type="component" value="Chromosome 1"/>
</dbReference>
<protein>
    <recommendedName>
        <fullName evidence="3">Glutathione S-transferase U18</fullName>
    </recommendedName>
</protein>
<sequence length="72" mass="8038">MFGVWKIQGVEAKKTALDQVREGLMVLEEEFGKCSKCMDFFDGDRIGYVDIALGSLLGWVNVMEKMNGCKAT</sequence>
<accession>A0ABY9BFA4</accession>
<reference evidence="1 2" key="1">
    <citation type="journal article" date="2023" name="Hortic Res">
        <title>The complete reference genome for grapevine (Vitis vinifera L.) genetics and breeding.</title>
        <authorList>
            <person name="Shi X."/>
            <person name="Cao S."/>
            <person name="Wang X."/>
            <person name="Huang S."/>
            <person name="Wang Y."/>
            <person name="Liu Z."/>
            <person name="Liu W."/>
            <person name="Leng X."/>
            <person name="Peng Y."/>
            <person name="Wang N."/>
            <person name="Wang Y."/>
            <person name="Ma Z."/>
            <person name="Xu X."/>
            <person name="Zhang F."/>
            <person name="Xue H."/>
            <person name="Zhong H."/>
            <person name="Wang Y."/>
            <person name="Zhang K."/>
            <person name="Velt A."/>
            <person name="Avia K."/>
            <person name="Holtgrawe D."/>
            <person name="Grimplet J."/>
            <person name="Matus J.T."/>
            <person name="Ware D."/>
            <person name="Wu X."/>
            <person name="Wang H."/>
            <person name="Liu C."/>
            <person name="Fang Y."/>
            <person name="Rustenholz C."/>
            <person name="Cheng Z."/>
            <person name="Xiao H."/>
            <person name="Zhou Y."/>
        </authorList>
    </citation>
    <scope>NUCLEOTIDE SEQUENCE [LARGE SCALE GENOMIC DNA]</scope>
    <source>
        <strain evidence="2">cv. Pinot noir / PN40024</strain>
        <tissue evidence="1">Leaf</tissue>
    </source>
</reference>
<evidence type="ECO:0000313" key="1">
    <source>
        <dbReference type="EMBL" id="WJZ80990.1"/>
    </source>
</evidence>
<proteinExistence type="predicted"/>
<dbReference type="Gene3D" id="1.20.1050.10">
    <property type="match status" value="1"/>
</dbReference>
<dbReference type="Pfam" id="PF13410">
    <property type="entry name" value="GST_C_2"/>
    <property type="match status" value="1"/>
</dbReference>
<dbReference type="SUPFAM" id="SSF47616">
    <property type="entry name" value="GST C-terminal domain-like"/>
    <property type="match status" value="1"/>
</dbReference>
<dbReference type="EMBL" id="CP126648">
    <property type="protein sequence ID" value="WJZ80990.1"/>
    <property type="molecule type" value="Genomic_DNA"/>
</dbReference>
<keyword evidence="2" id="KW-1185">Reference proteome</keyword>